<organism evidence="2 3">
    <name type="scientific">Actinoplanes awajinensis subsp. mycoplanecinus</name>
    <dbReference type="NCBI Taxonomy" id="135947"/>
    <lineage>
        <taxon>Bacteria</taxon>
        <taxon>Bacillati</taxon>
        <taxon>Actinomycetota</taxon>
        <taxon>Actinomycetes</taxon>
        <taxon>Micromonosporales</taxon>
        <taxon>Micromonosporaceae</taxon>
        <taxon>Actinoplanes</taxon>
    </lineage>
</organism>
<sequence length="349" mass="37431">MAVAAAGLMIPAQARASGGSATAMTDSELPFDESEFERIFVKWLSTDDPRAAVRSAARAALLSGSAAISAFLSLDGGYDRAIANTETTYRRQVDFANRMIATHPIQYYPRVNATARRALTGTYDELDKFVRTGYAAALAKDRQDIDDDQAQAAAIRQLDRDFVTRLSTEDPGAQVRAWAGRAVAPGTADADVVEFLRYGWVSAAGLDTEMFRARLADSNRAWLVQSEILFAEAQAAAQAAREAAADAQAQMREAATRAWATAGAQTGLARVAWADAEQVALQQAQTWLLVSQAAGSAASTNWDAIAAAAPTTRQQWLDQQKNAAEHAATWITRYETALLAETATHTPAA</sequence>
<comment type="caution">
    <text evidence="2">The sequence shown here is derived from an EMBL/GenBank/DDBJ whole genome shotgun (WGS) entry which is preliminary data.</text>
</comment>
<evidence type="ECO:0000313" key="2">
    <source>
        <dbReference type="EMBL" id="KUL25837.1"/>
    </source>
</evidence>
<name>A0A117MMP6_9ACTN</name>
<evidence type="ECO:0000256" key="1">
    <source>
        <dbReference type="SAM" id="Coils"/>
    </source>
</evidence>
<proteinExistence type="predicted"/>
<reference evidence="2 3" key="1">
    <citation type="submission" date="2015-10" db="EMBL/GenBank/DDBJ databases">
        <authorList>
            <person name="Gilbert D.G."/>
        </authorList>
    </citation>
    <scope>NUCLEOTIDE SEQUENCE [LARGE SCALE GENOMIC DNA]</scope>
    <source>
        <strain evidence="2 3">NRRL B-16712</strain>
    </source>
</reference>
<feature type="coiled-coil region" evidence="1">
    <location>
        <begin position="230"/>
        <end position="257"/>
    </location>
</feature>
<accession>A0A117MMP6</accession>
<dbReference type="EMBL" id="LLZH01000310">
    <property type="protein sequence ID" value="KUL25837.1"/>
    <property type="molecule type" value="Genomic_DNA"/>
</dbReference>
<gene>
    <name evidence="2" type="ORF">ADL15_39715</name>
</gene>
<dbReference type="AlphaFoldDB" id="A0A117MMP6"/>
<evidence type="ECO:0000313" key="3">
    <source>
        <dbReference type="Proteomes" id="UP000053244"/>
    </source>
</evidence>
<keyword evidence="3" id="KW-1185">Reference proteome</keyword>
<protein>
    <submittedName>
        <fullName evidence="2">Uncharacterized protein</fullName>
    </submittedName>
</protein>
<keyword evidence="1" id="KW-0175">Coiled coil</keyword>
<dbReference type="Proteomes" id="UP000053244">
    <property type="component" value="Unassembled WGS sequence"/>
</dbReference>